<name>A0A392SS61_9FABA</name>
<evidence type="ECO:0000313" key="2">
    <source>
        <dbReference type="EMBL" id="MCI50875.1"/>
    </source>
</evidence>
<feature type="region of interest" description="Disordered" evidence="1">
    <location>
        <begin position="78"/>
        <end position="99"/>
    </location>
</feature>
<dbReference type="AlphaFoldDB" id="A0A392SS61"/>
<feature type="non-terminal residue" evidence="2">
    <location>
        <position position="1"/>
    </location>
</feature>
<evidence type="ECO:0000313" key="3">
    <source>
        <dbReference type="Proteomes" id="UP000265520"/>
    </source>
</evidence>
<accession>A0A392SS61</accession>
<feature type="non-terminal residue" evidence="2">
    <location>
        <position position="99"/>
    </location>
</feature>
<dbReference type="EMBL" id="LXQA010423276">
    <property type="protein sequence ID" value="MCI50875.1"/>
    <property type="molecule type" value="Genomic_DNA"/>
</dbReference>
<sequence length="99" mass="11012">VSEHVEKNVSAEKNKVADENVIDVDNLNSGESPAEKIHVPSIAKRLRSTSGKIVITESEPTQITKEIRKTGKKLKYGPLRTWSKGVSSSEKKKKSLKRK</sequence>
<protein>
    <submittedName>
        <fullName evidence="2">Uncharacterized protein</fullName>
    </submittedName>
</protein>
<reference evidence="2 3" key="1">
    <citation type="journal article" date="2018" name="Front. Plant Sci.">
        <title>Red Clover (Trifolium pratense) and Zigzag Clover (T. medium) - A Picture of Genomic Similarities and Differences.</title>
        <authorList>
            <person name="Dluhosova J."/>
            <person name="Istvanek J."/>
            <person name="Nedelnik J."/>
            <person name="Repkova J."/>
        </authorList>
    </citation>
    <scope>NUCLEOTIDE SEQUENCE [LARGE SCALE GENOMIC DNA]</scope>
    <source>
        <strain evidence="3">cv. 10/8</strain>
        <tissue evidence="2">Leaf</tissue>
    </source>
</reference>
<keyword evidence="3" id="KW-1185">Reference proteome</keyword>
<organism evidence="2 3">
    <name type="scientific">Trifolium medium</name>
    <dbReference type="NCBI Taxonomy" id="97028"/>
    <lineage>
        <taxon>Eukaryota</taxon>
        <taxon>Viridiplantae</taxon>
        <taxon>Streptophyta</taxon>
        <taxon>Embryophyta</taxon>
        <taxon>Tracheophyta</taxon>
        <taxon>Spermatophyta</taxon>
        <taxon>Magnoliopsida</taxon>
        <taxon>eudicotyledons</taxon>
        <taxon>Gunneridae</taxon>
        <taxon>Pentapetalae</taxon>
        <taxon>rosids</taxon>
        <taxon>fabids</taxon>
        <taxon>Fabales</taxon>
        <taxon>Fabaceae</taxon>
        <taxon>Papilionoideae</taxon>
        <taxon>50 kb inversion clade</taxon>
        <taxon>NPAAA clade</taxon>
        <taxon>Hologalegina</taxon>
        <taxon>IRL clade</taxon>
        <taxon>Trifolieae</taxon>
        <taxon>Trifolium</taxon>
    </lineage>
</organism>
<proteinExistence type="predicted"/>
<comment type="caution">
    <text evidence="2">The sequence shown here is derived from an EMBL/GenBank/DDBJ whole genome shotgun (WGS) entry which is preliminary data.</text>
</comment>
<evidence type="ECO:0000256" key="1">
    <source>
        <dbReference type="SAM" id="MobiDB-lite"/>
    </source>
</evidence>
<dbReference type="Proteomes" id="UP000265520">
    <property type="component" value="Unassembled WGS sequence"/>
</dbReference>